<gene>
    <name evidence="4" type="ORF">FCN74_06555</name>
</gene>
<dbReference type="PROSITE" id="PS51257">
    <property type="entry name" value="PROKAR_LIPOPROTEIN"/>
    <property type="match status" value="1"/>
</dbReference>
<comment type="subcellular location">
    <subcellularLocation>
        <location evidence="2">Cell membrane</location>
        <topology evidence="2">Lipid-anchor</topology>
    </subcellularLocation>
</comment>
<organism evidence="4 5">
    <name type="scientific">Mesohalobacter halotolerans</name>
    <dbReference type="NCBI Taxonomy" id="1883405"/>
    <lineage>
        <taxon>Bacteria</taxon>
        <taxon>Pseudomonadati</taxon>
        <taxon>Bacteroidota</taxon>
        <taxon>Flavobacteriia</taxon>
        <taxon>Flavobacteriales</taxon>
        <taxon>Flavobacteriaceae</taxon>
        <taxon>Mesohalobacter</taxon>
    </lineage>
</organism>
<feature type="coiled-coil region" evidence="3">
    <location>
        <begin position="400"/>
        <end position="463"/>
    </location>
</feature>
<dbReference type="InterPro" id="IPR010131">
    <property type="entry name" value="MdtP/NodT-like"/>
</dbReference>
<keyword evidence="2" id="KW-0564">Palmitate</keyword>
<keyword evidence="2" id="KW-0472">Membrane</keyword>
<keyword evidence="3" id="KW-0175">Coiled coil</keyword>
<dbReference type="SUPFAM" id="SSF56954">
    <property type="entry name" value="Outer membrane efflux proteins (OEP)"/>
    <property type="match status" value="1"/>
</dbReference>
<dbReference type="PANTHER" id="PTHR30203:SF33">
    <property type="entry name" value="BLR4455 PROTEIN"/>
    <property type="match status" value="1"/>
</dbReference>
<evidence type="ECO:0000313" key="4">
    <source>
        <dbReference type="EMBL" id="TKS56686.1"/>
    </source>
</evidence>
<dbReference type="RefSeq" id="WP_138931788.1">
    <property type="nucleotide sequence ID" value="NZ_SWMU01000002.1"/>
</dbReference>
<comment type="caution">
    <text evidence="4">The sequence shown here is derived from an EMBL/GenBank/DDBJ whole genome shotgun (WGS) entry which is preliminary data.</text>
</comment>
<evidence type="ECO:0000256" key="1">
    <source>
        <dbReference type="ARBA" id="ARBA00007613"/>
    </source>
</evidence>
<dbReference type="AlphaFoldDB" id="A0A4U5TRG3"/>
<evidence type="ECO:0000256" key="2">
    <source>
        <dbReference type="RuleBase" id="RU362097"/>
    </source>
</evidence>
<evidence type="ECO:0000256" key="3">
    <source>
        <dbReference type="SAM" id="Coils"/>
    </source>
</evidence>
<dbReference type="OrthoDB" id="9770517at2"/>
<protein>
    <submittedName>
        <fullName evidence="4">TolC family protein</fullName>
    </submittedName>
</protein>
<accession>A0A4U5TRG3</accession>
<comment type="similarity">
    <text evidence="1 2">Belongs to the outer membrane factor (OMF) (TC 1.B.17) family.</text>
</comment>
<keyword evidence="2" id="KW-0812">Transmembrane</keyword>
<dbReference type="InterPro" id="IPR003423">
    <property type="entry name" value="OMP_efflux"/>
</dbReference>
<dbReference type="Gene3D" id="2.20.200.10">
    <property type="entry name" value="Outer membrane efflux proteins (OEP)"/>
    <property type="match status" value="1"/>
</dbReference>
<dbReference type="Proteomes" id="UP000306552">
    <property type="component" value="Unassembled WGS sequence"/>
</dbReference>
<keyword evidence="2" id="KW-1134">Transmembrane beta strand</keyword>
<proteinExistence type="inferred from homology"/>
<name>A0A4U5TRG3_9FLAO</name>
<dbReference type="GO" id="GO:0015562">
    <property type="term" value="F:efflux transmembrane transporter activity"/>
    <property type="evidence" value="ECO:0007669"/>
    <property type="project" value="InterPro"/>
</dbReference>
<dbReference type="NCBIfam" id="TIGR01845">
    <property type="entry name" value="outer_NodT"/>
    <property type="match status" value="1"/>
</dbReference>
<dbReference type="Pfam" id="PF02321">
    <property type="entry name" value="OEP"/>
    <property type="match status" value="2"/>
</dbReference>
<reference evidence="4 5" key="1">
    <citation type="submission" date="2019-04" db="EMBL/GenBank/DDBJ databases">
        <title>Psychroflexus halotolerans sp. nov., isolated from a marine solar saltern.</title>
        <authorList>
            <person name="Feng X."/>
        </authorList>
    </citation>
    <scope>NUCLEOTIDE SEQUENCE [LARGE SCALE GENOMIC DNA]</scope>
    <source>
        <strain evidence="4 5">WDS2C27</strain>
    </source>
</reference>
<dbReference type="PANTHER" id="PTHR30203">
    <property type="entry name" value="OUTER MEMBRANE CATION EFFLUX PROTEIN"/>
    <property type="match status" value="1"/>
</dbReference>
<sequence length="481" mass="53920">MKKTEIFNLKTISMQNRFILIVLCSTLLIGCKAGKNYKGAEVNVPDRFYFDQQTDAPVDTLINTFDLSKDSISGLEFFSLFKDPVLDSLIQKSIEFNQDLNIAAETIIQAQDGIVVQRSAMLPNFGVEGRATRGNFQGFQLPSTQNTFSAVAFANWEIDFWGKFRRLNEAARARLLQSEEAFRATKLSLVTSVATNYFLLLDYKKRLEISERNLALRDSVLNIIKQRFDKGIVAEIDVNQAQIKRAVAAEAIPVWKRLIAQTEHQLSLLAGANPSRIVTESKLLEIDTTFTIPVGLPSELLLRRPDVMAAEQNLIAQNAITGSTKANLFPNISLTGLVGGASNELSTLTDGPLAWNVGGSILGPLFNFGRLQRQLDIEQSKTRQAVLAYERTVLNAFRSVEDALVEIKTLKEQLVAREQRLEASLNAQFLSGERYDKGVTSYLEFLESQRQAFESELNYVETRQQLLNAYVNLYRVLGGDW</sequence>
<dbReference type="GO" id="GO:0005886">
    <property type="term" value="C:plasma membrane"/>
    <property type="evidence" value="ECO:0007669"/>
    <property type="project" value="UniProtKB-SubCell"/>
</dbReference>
<dbReference type="EMBL" id="SWMU01000002">
    <property type="protein sequence ID" value="TKS56686.1"/>
    <property type="molecule type" value="Genomic_DNA"/>
</dbReference>
<keyword evidence="2" id="KW-0449">Lipoprotein</keyword>
<dbReference type="Gene3D" id="1.20.1600.10">
    <property type="entry name" value="Outer membrane efflux proteins (OEP)"/>
    <property type="match status" value="1"/>
</dbReference>
<keyword evidence="5" id="KW-1185">Reference proteome</keyword>
<evidence type="ECO:0000313" key="5">
    <source>
        <dbReference type="Proteomes" id="UP000306552"/>
    </source>
</evidence>